<keyword evidence="1" id="KW-1133">Transmembrane helix</keyword>
<accession>A0ABR9DF77</accession>
<dbReference type="EMBL" id="JACXST010000002">
    <property type="protein sequence ID" value="MBD9361615.1"/>
    <property type="molecule type" value="Genomic_DNA"/>
</dbReference>
<proteinExistence type="predicted"/>
<evidence type="ECO:0000313" key="4">
    <source>
        <dbReference type="Proteomes" id="UP000641152"/>
    </source>
</evidence>
<reference evidence="3 4" key="1">
    <citation type="submission" date="2020-09" db="EMBL/GenBank/DDBJ databases">
        <title>Methylomonas albis sp. nov. and Methylomonas fluvii sp. nov.: Two cold-adapted methanotrophs from the River Elbe and an amended description of Methylovulum psychrotolerans strain Eb1.</title>
        <authorList>
            <person name="Bussmann I.K."/>
            <person name="Klings K.-W."/>
            <person name="Warnstedt J."/>
            <person name="Hoppert M."/>
            <person name="Saborowski A."/>
            <person name="Horn F."/>
            <person name="Liebner S."/>
        </authorList>
    </citation>
    <scope>NUCLEOTIDE SEQUENCE [LARGE SCALE GENOMIC DNA]</scope>
    <source>
        <strain evidence="3 4">EbB</strain>
    </source>
</reference>
<evidence type="ECO:0000256" key="1">
    <source>
        <dbReference type="SAM" id="Phobius"/>
    </source>
</evidence>
<sequence length="204" mass="21933">MKTVQILLAFVVLFVAIAQCHASVPLGASRKGVGGSYDMYGCMHTNDYYVVNFAAYQLGANQTIDPKNLPAAECNDLPNIGKTQISIDLLDLDVRKKPVALKILREDGQTIAELPMSVVKQGVLSLTVNFKNAGKYQAVISVDDTDLHTPLDVSALHIPLTVALVTEQSGGNHGLMILIAIFGVIVAAAAFFIPRLLNRQSIES</sequence>
<dbReference type="RefSeq" id="WP_192394415.1">
    <property type="nucleotide sequence ID" value="NZ_CAJHIU010000002.1"/>
</dbReference>
<keyword evidence="4" id="KW-1185">Reference proteome</keyword>
<feature type="transmembrane region" description="Helical" evidence="1">
    <location>
        <begin position="175"/>
        <end position="197"/>
    </location>
</feature>
<dbReference type="Proteomes" id="UP000641152">
    <property type="component" value="Unassembled WGS sequence"/>
</dbReference>
<keyword evidence="1" id="KW-0812">Transmembrane</keyword>
<feature type="chain" id="PRO_5046108652" evidence="2">
    <location>
        <begin position="23"/>
        <end position="204"/>
    </location>
</feature>
<name>A0ABR9DF77_9GAMM</name>
<feature type="signal peptide" evidence="2">
    <location>
        <begin position="1"/>
        <end position="22"/>
    </location>
</feature>
<keyword evidence="2" id="KW-0732">Signal</keyword>
<evidence type="ECO:0000256" key="2">
    <source>
        <dbReference type="SAM" id="SignalP"/>
    </source>
</evidence>
<protein>
    <submittedName>
        <fullName evidence="3">Uncharacterized protein</fullName>
    </submittedName>
</protein>
<keyword evidence="1" id="KW-0472">Membrane</keyword>
<evidence type="ECO:0000313" key="3">
    <source>
        <dbReference type="EMBL" id="MBD9361615.1"/>
    </source>
</evidence>
<comment type="caution">
    <text evidence="3">The sequence shown here is derived from an EMBL/GenBank/DDBJ whole genome shotgun (WGS) entry which is preliminary data.</text>
</comment>
<organism evidence="3 4">
    <name type="scientific">Methylomonas fluvii</name>
    <dbReference type="NCBI Taxonomy" id="1854564"/>
    <lineage>
        <taxon>Bacteria</taxon>
        <taxon>Pseudomonadati</taxon>
        <taxon>Pseudomonadota</taxon>
        <taxon>Gammaproteobacteria</taxon>
        <taxon>Methylococcales</taxon>
        <taxon>Methylococcaceae</taxon>
        <taxon>Methylomonas</taxon>
    </lineage>
</organism>
<gene>
    <name evidence="3" type="ORF">EBB_13980</name>
</gene>